<dbReference type="Pfam" id="PF04724">
    <property type="entry name" value="Glyco_transf_17"/>
    <property type="match status" value="1"/>
</dbReference>
<keyword evidence="1" id="KW-0472">Membrane</keyword>
<keyword evidence="2" id="KW-1185">Reference proteome</keyword>
<evidence type="ECO:0000313" key="2">
    <source>
        <dbReference type="Proteomes" id="UP000694941"/>
    </source>
</evidence>
<gene>
    <name evidence="3" type="primary">LOC106462642</name>
</gene>
<accession>A0ABM1BAD5</accession>
<dbReference type="PANTHER" id="PTHR12224:SF0">
    <property type="entry name" value="BETA-1,4-MANNOSYL-GLYCOPROTEIN 4-BETA-N-ACETYLGLUCOSAMINYLTRANSFERASE"/>
    <property type="match status" value="1"/>
</dbReference>
<organism evidence="2 3">
    <name type="scientific">Limulus polyphemus</name>
    <name type="common">Atlantic horseshoe crab</name>
    <dbReference type="NCBI Taxonomy" id="6850"/>
    <lineage>
        <taxon>Eukaryota</taxon>
        <taxon>Metazoa</taxon>
        <taxon>Ecdysozoa</taxon>
        <taxon>Arthropoda</taxon>
        <taxon>Chelicerata</taxon>
        <taxon>Merostomata</taxon>
        <taxon>Xiphosura</taxon>
        <taxon>Limulidae</taxon>
        <taxon>Limulus</taxon>
    </lineage>
</organism>
<reference evidence="3" key="1">
    <citation type="submission" date="2025-08" db="UniProtKB">
        <authorList>
            <consortium name="RefSeq"/>
        </authorList>
    </citation>
    <scope>IDENTIFICATION</scope>
    <source>
        <tissue evidence="3">Muscle</tissue>
    </source>
</reference>
<dbReference type="RefSeq" id="XP_013778040.1">
    <property type="nucleotide sequence ID" value="XM_013922586.2"/>
</dbReference>
<evidence type="ECO:0000313" key="3">
    <source>
        <dbReference type="RefSeq" id="XP_013778040.1"/>
    </source>
</evidence>
<dbReference type="PANTHER" id="PTHR12224">
    <property type="entry name" value="BETA-1,4-MANNOSYL-GLYCOPROTEIN BETA-1,4-N-ACETYLGLUCOSAMINYL-TRANSFERASE"/>
    <property type="match status" value="1"/>
</dbReference>
<dbReference type="GeneID" id="106462642"/>
<keyword evidence="1" id="KW-0812">Transmembrane</keyword>
<dbReference type="InterPro" id="IPR006813">
    <property type="entry name" value="Glyco_trans_17"/>
</dbReference>
<sequence length="477" mass="54816">MLTQRKLGISNQNCCYYFTKGSMKKMLFLLALLQGVLVWYLYRGEKVISSSVFSDREPTRPVREYAFQGFHQSGLFHIPLTYQEDMNSFYAEVAKDVWCFVRGLDLASSQKQHSCICLTGWYGLDCGLPQAVWSSEFLMNGNKPGVWIKRRGRPRRLINGVVFTMDFDLLEIRINELNNSVDAFLVAEQNCSTTRDETSLPLLSKLQQGFLKEFQHKIIYVSIGDISLQKFEAVEDHEWEHTAQVDMWRNGIQMLTDFRPDDMFVFSKMSDIPSGDVLLFFKLYDGFSEPVGFHLRSVMYNFALKEPLSSYNNNSNNIMLIACSFAFFSSLCDYNVNDLQESTWKQSQHLAKFESNFGKVNYWKVGSLKAPAGWSCRWCLRPLDLGKALADQKCPNKPIGVHVANSLLKDNNSLALEMFIKRGMSLDMSFVGHRVFQPENGHHYAPSYILLNKKKFDFLLGECYGSDTLRNETLNKS</sequence>
<feature type="transmembrane region" description="Helical" evidence="1">
    <location>
        <begin position="26"/>
        <end position="42"/>
    </location>
</feature>
<dbReference type="Proteomes" id="UP000694941">
    <property type="component" value="Unplaced"/>
</dbReference>
<keyword evidence="1" id="KW-1133">Transmembrane helix</keyword>
<protein>
    <submittedName>
        <fullName evidence="3">Beta-1,4-mannosyl-glycoprotein 4-beta-N-acetylglucosaminyltransferase-like</fullName>
    </submittedName>
</protein>
<name>A0ABM1BAD5_LIMPO</name>
<evidence type="ECO:0000256" key="1">
    <source>
        <dbReference type="SAM" id="Phobius"/>
    </source>
</evidence>
<proteinExistence type="predicted"/>